<organism evidence="4 5">
    <name type="scientific">Paenibacillus solisilvae</name>
    <dbReference type="NCBI Taxonomy" id="2486751"/>
    <lineage>
        <taxon>Bacteria</taxon>
        <taxon>Bacillati</taxon>
        <taxon>Bacillota</taxon>
        <taxon>Bacilli</taxon>
        <taxon>Bacillales</taxon>
        <taxon>Paenibacillaceae</taxon>
        <taxon>Paenibacillus</taxon>
    </lineage>
</organism>
<protein>
    <submittedName>
        <fullName evidence="4">GNAT family N-acetyltransferase</fullName>
    </submittedName>
</protein>
<evidence type="ECO:0000259" key="3">
    <source>
        <dbReference type="PROSITE" id="PS51186"/>
    </source>
</evidence>
<gene>
    <name evidence="4" type="ORF">ACFPYJ_30705</name>
</gene>
<dbReference type="PROSITE" id="PS51186">
    <property type="entry name" value="GNAT"/>
    <property type="match status" value="1"/>
</dbReference>
<keyword evidence="1" id="KW-0808">Transferase</keyword>
<sequence>MSELMIAEVAHDDVNLHRLIDKLDEDLLQRYPAEEVFVLDFSDPAIKNVVFMVAYSGETAIGCGAIKPLDETFMELKRFYVEPQFRKNGVAGEILQKLEAKAKEKKAAYIRLETGAPQPEAIGFYKKHGYYEIEKYGEYVDCESSLCYEKSLGS</sequence>
<evidence type="ECO:0000313" key="5">
    <source>
        <dbReference type="Proteomes" id="UP001596047"/>
    </source>
</evidence>
<dbReference type="EMBL" id="JBHSOW010000125">
    <property type="protein sequence ID" value="MFC5653412.1"/>
    <property type="molecule type" value="Genomic_DNA"/>
</dbReference>
<dbReference type="InterPro" id="IPR050832">
    <property type="entry name" value="Bact_Acetyltransf"/>
</dbReference>
<dbReference type="Proteomes" id="UP001596047">
    <property type="component" value="Unassembled WGS sequence"/>
</dbReference>
<dbReference type="InterPro" id="IPR000182">
    <property type="entry name" value="GNAT_dom"/>
</dbReference>
<dbReference type="Gene3D" id="3.40.630.30">
    <property type="match status" value="1"/>
</dbReference>
<keyword evidence="5" id="KW-1185">Reference proteome</keyword>
<name>A0ABW0W5B9_9BACL</name>
<evidence type="ECO:0000256" key="2">
    <source>
        <dbReference type="ARBA" id="ARBA00023315"/>
    </source>
</evidence>
<dbReference type="SUPFAM" id="SSF55729">
    <property type="entry name" value="Acyl-CoA N-acyltransferases (Nat)"/>
    <property type="match status" value="1"/>
</dbReference>
<feature type="domain" description="N-acetyltransferase" evidence="3">
    <location>
        <begin position="4"/>
        <end position="153"/>
    </location>
</feature>
<reference evidence="5" key="1">
    <citation type="journal article" date="2019" name="Int. J. Syst. Evol. Microbiol.">
        <title>The Global Catalogue of Microorganisms (GCM) 10K type strain sequencing project: providing services to taxonomists for standard genome sequencing and annotation.</title>
        <authorList>
            <consortium name="The Broad Institute Genomics Platform"/>
            <consortium name="The Broad Institute Genome Sequencing Center for Infectious Disease"/>
            <person name="Wu L."/>
            <person name="Ma J."/>
        </authorList>
    </citation>
    <scope>NUCLEOTIDE SEQUENCE [LARGE SCALE GENOMIC DNA]</scope>
    <source>
        <strain evidence="5">CGMCC 1.3240</strain>
    </source>
</reference>
<evidence type="ECO:0000313" key="4">
    <source>
        <dbReference type="EMBL" id="MFC5653412.1"/>
    </source>
</evidence>
<comment type="caution">
    <text evidence="4">The sequence shown here is derived from an EMBL/GenBank/DDBJ whole genome shotgun (WGS) entry which is preliminary data.</text>
</comment>
<dbReference type="PANTHER" id="PTHR43877">
    <property type="entry name" value="AMINOALKYLPHOSPHONATE N-ACETYLTRANSFERASE-RELATED-RELATED"/>
    <property type="match status" value="1"/>
</dbReference>
<evidence type="ECO:0000256" key="1">
    <source>
        <dbReference type="ARBA" id="ARBA00022679"/>
    </source>
</evidence>
<dbReference type="PANTHER" id="PTHR43877:SF2">
    <property type="entry name" value="AMINOALKYLPHOSPHONATE N-ACETYLTRANSFERASE-RELATED"/>
    <property type="match status" value="1"/>
</dbReference>
<dbReference type="InterPro" id="IPR016181">
    <property type="entry name" value="Acyl_CoA_acyltransferase"/>
</dbReference>
<dbReference type="CDD" id="cd04301">
    <property type="entry name" value="NAT_SF"/>
    <property type="match status" value="1"/>
</dbReference>
<dbReference type="Pfam" id="PF00583">
    <property type="entry name" value="Acetyltransf_1"/>
    <property type="match status" value="1"/>
</dbReference>
<dbReference type="RefSeq" id="WP_379192066.1">
    <property type="nucleotide sequence ID" value="NZ_JBHSOW010000125.1"/>
</dbReference>
<accession>A0ABW0W5B9</accession>
<keyword evidence="2" id="KW-0012">Acyltransferase</keyword>
<proteinExistence type="predicted"/>